<feature type="domain" description="BAG" evidence="4">
    <location>
        <begin position="405"/>
        <end position="482"/>
    </location>
</feature>
<feature type="region of interest" description="Disordered" evidence="2">
    <location>
        <begin position="479"/>
        <end position="513"/>
    </location>
</feature>
<evidence type="ECO:0000313" key="6">
    <source>
        <dbReference type="Proteomes" id="UP000829720"/>
    </source>
</evidence>
<feature type="domain" description="WW" evidence="3">
    <location>
        <begin position="26"/>
        <end position="60"/>
    </location>
</feature>
<feature type="region of interest" description="Disordered" evidence="2">
    <location>
        <begin position="176"/>
        <end position="204"/>
    </location>
</feature>
<feature type="compositionally biased region" description="Polar residues" evidence="2">
    <location>
        <begin position="84"/>
        <end position="96"/>
    </location>
</feature>
<evidence type="ECO:0000256" key="2">
    <source>
        <dbReference type="SAM" id="MobiDB-lite"/>
    </source>
</evidence>
<evidence type="ECO:0008006" key="7">
    <source>
        <dbReference type="Google" id="ProtNLM"/>
    </source>
</evidence>
<feature type="compositionally biased region" description="Polar residues" evidence="2">
    <location>
        <begin position="176"/>
        <end position="193"/>
    </location>
</feature>
<name>A0A8T3DEJ0_9TELE</name>
<dbReference type="Proteomes" id="UP000829720">
    <property type="component" value="Unassembled WGS sequence"/>
</dbReference>
<dbReference type="Pfam" id="PF00397">
    <property type="entry name" value="WW"/>
    <property type="match status" value="1"/>
</dbReference>
<dbReference type="Gene3D" id="2.20.70.10">
    <property type="match status" value="1"/>
</dbReference>
<feature type="compositionally biased region" description="Polar residues" evidence="2">
    <location>
        <begin position="323"/>
        <end position="333"/>
    </location>
</feature>
<dbReference type="CDD" id="cd00201">
    <property type="entry name" value="WW"/>
    <property type="match status" value="1"/>
</dbReference>
<protein>
    <recommendedName>
        <fullName evidence="7">BAG family molecular chaperone regulator 3</fullName>
    </recommendedName>
</protein>
<evidence type="ECO:0000256" key="1">
    <source>
        <dbReference type="ARBA" id="ARBA00023186"/>
    </source>
</evidence>
<dbReference type="SUPFAM" id="SSF63491">
    <property type="entry name" value="BAG domain"/>
    <property type="match status" value="1"/>
</dbReference>
<accession>A0A8T3DEJ0</accession>
<evidence type="ECO:0000259" key="3">
    <source>
        <dbReference type="PROSITE" id="PS50020"/>
    </source>
</evidence>
<dbReference type="Gene3D" id="1.20.58.120">
    <property type="entry name" value="BAG domain"/>
    <property type="match status" value="1"/>
</dbReference>
<dbReference type="Pfam" id="PF02179">
    <property type="entry name" value="BAG"/>
    <property type="match status" value="1"/>
</dbReference>
<feature type="region of interest" description="Disordered" evidence="2">
    <location>
        <begin position="297"/>
        <end position="398"/>
    </location>
</feature>
<feature type="compositionally biased region" description="Low complexity" evidence="2">
    <location>
        <begin position="334"/>
        <end position="351"/>
    </location>
</feature>
<keyword evidence="1" id="KW-0143">Chaperone</keyword>
<organism evidence="5 6">
    <name type="scientific">Albula goreensis</name>
    <dbReference type="NCBI Taxonomy" id="1534307"/>
    <lineage>
        <taxon>Eukaryota</taxon>
        <taxon>Metazoa</taxon>
        <taxon>Chordata</taxon>
        <taxon>Craniata</taxon>
        <taxon>Vertebrata</taxon>
        <taxon>Euteleostomi</taxon>
        <taxon>Actinopterygii</taxon>
        <taxon>Neopterygii</taxon>
        <taxon>Teleostei</taxon>
        <taxon>Albuliformes</taxon>
        <taxon>Albulidae</taxon>
        <taxon>Albula</taxon>
    </lineage>
</organism>
<dbReference type="SMART" id="SM00456">
    <property type="entry name" value="WW"/>
    <property type="match status" value="1"/>
</dbReference>
<dbReference type="InterPro" id="IPR036533">
    <property type="entry name" value="BAG_dom_sf"/>
</dbReference>
<dbReference type="PROSITE" id="PS51035">
    <property type="entry name" value="BAG"/>
    <property type="match status" value="1"/>
</dbReference>
<dbReference type="PANTHER" id="PTHR12329">
    <property type="entry name" value="BCL2-ASSOCIATED ATHANOGENE"/>
    <property type="match status" value="1"/>
</dbReference>
<dbReference type="GO" id="GO:0010664">
    <property type="term" value="P:negative regulation of striated muscle cell apoptotic process"/>
    <property type="evidence" value="ECO:0007669"/>
    <property type="project" value="TreeGrafter"/>
</dbReference>
<feature type="region of interest" description="Disordered" evidence="2">
    <location>
        <begin position="71"/>
        <end position="96"/>
    </location>
</feature>
<dbReference type="GO" id="GO:0005634">
    <property type="term" value="C:nucleus"/>
    <property type="evidence" value="ECO:0007669"/>
    <property type="project" value="TreeGrafter"/>
</dbReference>
<dbReference type="InterPro" id="IPR036020">
    <property type="entry name" value="WW_dom_sf"/>
</dbReference>
<dbReference type="EMBL" id="JAERUA010000010">
    <property type="protein sequence ID" value="KAI1894632.1"/>
    <property type="molecule type" value="Genomic_DNA"/>
</dbReference>
<dbReference type="SUPFAM" id="SSF51045">
    <property type="entry name" value="WW domain"/>
    <property type="match status" value="1"/>
</dbReference>
<feature type="compositionally biased region" description="Polar residues" evidence="2">
    <location>
        <begin position="301"/>
        <end position="314"/>
    </location>
</feature>
<dbReference type="AlphaFoldDB" id="A0A8T3DEJ0"/>
<feature type="compositionally biased region" description="Basic and acidic residues" evidence="2">
    <location>
        <begin position="366"/>
        <end position="378"/>
    </location>
</feature>
<dbReference type="GO" id="GO:0050821">
    <property type="term" value="P:protein stabilization"/>
    <property type="evidence" value="ECO:0007669"/>
    <property type="project" value="TreeGrafter"/>
</dbReference>
<dbReference type="PANTHER" id="PTHR12329:SF12">
    <property type="entry name" value="BAG FAMILY MOLECULAR CHAPERONE REGULATOR 3"/>
    <property type="match status" value="1"/>
</dbReference>
<dbReference type="SMART" id="SM00264">
    <property type="entry name" value="BAG"/>
    <property type="match status" value="1"/>
</dbReference>
<sequence length="513" mass="56923">MAHFTQPRSLYSRKTQSPMVQMATNDPLPPGWEIKIDPHTGWPFFVDHNNRTTTWNDPRHDSKKVAYNIVPEGGSKPVSIKEGQASNGPCDASSQEPQKNFVREMKYPMLRQGYIPIPVTHENLDLWRQQHPGFSFAQPAPVQRIRTEGRTPSPTPSHPCRPRSPVRIPPEGCLSDTHSGLGVSSSPGSQGPEISSFGMSCHPPPVQKSVQLQPGYIPIPVIHEGAGGHPQTQPNPSVHHQRFPLSEPTYHRLQPEEWTPQPGPVQHPHERANREVSPILIPSHVRAQSPIRAQVMGERPQVQQHVLQGDSTADTAAEVPVSQCETPSSQFTKPQTPQAQSPQFPQAQTFTAPTAQDADIQQPLQRPDKTEVRGHVPENADLPETMSAPPEGPPEKAEDVFAHPGLAKVQQIVERVDRLEQEVRCFDGKKNDKRYLILEELLMKELLALDSVDPEGRADVRQARRDGVRKVQNILEGLEMVGEQSEPSAGENLTPGSETSQKEDSCMITQEMS</sequence>
<dbReference type="PROSITE" id="PS50020">
    <property type="entry name" value="WW_DOMAIN_2"/>
    <property type="match status" value="1"/>
</dbReference>
<dbReference type="GO" id="GO:0051087">
    <property type="term" value="F:protein-folding chaperone binding"/>
    <property type="evidence" value="ECO:0007669"/>
    <property type="project" value="InterPro"/>
</dbReference>
<dbReference type="GO" id="GO:0016020">
    <property type="term" value="C:membrane"/>
    <property type="evidence" value="ECO:0007669"/>
    <property type="project" value="TreeGrafter"/>
</dbReference>
<evidence type="ECO:0000313" key="5">
    <source>
        <dbReference type="EMBL" id="KAI1894632.1"/>
    </source>
</evidence>
<dbReference type="InterPro" id="IPR039773">
    <property type="entry name" value="BAG_chaperone_regulator"/>
</dbReference>
<proteinExistence type="predicted"/>
<gene>
    <name evidence="5" type="ORF">AGOR_G00117760</name>
</gene>
<dbReference type="OrthoDB" id="333905at2759"/>
<evidence type="ECO:0000259" key="4">
    <source>
        <dbReference type="PROSITE" id="PS51035"/>
    </source>
</evidence>
<dbReference type="InterPro" id="IPR003103">
    <property type="entry name" value="BAG_domain"/>
</dbReference>
<dbReference type="GO" id="GO:0000774">
    <property type="term" value="F:adenyl-nucleotide exchange factor activity"/>
    <property type="evidence" value="ECO:0007669"/>
    <property type="project" value="TreeGrafter"/>
</dbReference>
<dbReference type="GO" id="GO:0005829">
    <property type="term" value="C:cytosol"/>
    <property type="evidence" value="ECO:0007669"/>
    <property type="project" value="TreeGrafter"/>
</dbReference>
<reference evidence="5" key="1">
    <citation type="submission" date="2021-01" db="EMBL/GenBank/DDBJ databases">
        <authorList>
            <person name="Zahm M."/>
            <person name="Roques C."/>
            <person name="Cabau C."/>
            <person name="Klopp C."/>
            <person name="Donnadieu C."/>
            <person name="Jouanno E."/>
            <person name="Lampietro C."/>
            <person name="Louis A."/>
            <person name="Herpin A."/>
            <person name="Echchiki A."/>
            <person name="Berthelot C."/>
            <person name="Parey E."/>
            <person name="Roest-Crollius H."/>
            <person name="Braasch I."/>
            <person name="Postlethwait J."/>
            <person name="Bobe J."/>
            <person name="Montfort J."/>
            <person name="Bouchez O."/>
            <person name="Begum T."/>
            <person name="Mejri S."/>
            <person name="Adams A."/>
            <person name="Chen W.-J."/>
            <person name="Guiguen Y."/>
        </authorList>
    </citation>
    <scope>NUCLEOTIDE SEQUENCE</scope>
    <source>
        <tissue evidence="5">Blood</tissue>
    </source>
</reference>
<comment type="caution">
    <text evidence="5">The sequence shown here is derived from an EMBL/GenBank/DDBJ whole genome shotgun (WGS) entry which is preliminary data.</text>
</comment>
<keyword evidence="6" id="KW-1185">Reference proteome</keyword>
<feature type="region of interest" description="Disordered" evidence="2">
    <location>
        <begin position="1"/>
        <end position="21"/>
    </location>
</feature>
<dbReference type="InterPro" id="IPR001202">
    <property type="entry name" value="WW_dom"/>
</dbReference>
<dbReference type="PROSITE" id="PS01159">
    <property type="entry name" value="WW_DOMAIN_1"/>
    <property type="match status" value="1"/>
</dbReference>
<dbReference type="GO" id="GO:0046716">
    <property type="term" value="P:muscle cell cellular homeostasis"/>
    <property type="evidence" value="ECO:0007669"/>
    <property type="project" value="TreeGrafter"/>
</dbReference>